<comment type="similarity">
    <text evidence="1">Belongs to the uracil-DNA glycosylase (UDG) superfamily. Type 4 (UDGa) family.</text>
</comment>
<dbReference type="PANTHER" id="PTHR33693:SF9">
    <property type="entry name" value="TYPE-4 URACIL-DNA GLYCOSYLASE"/>
    <property type="match status" value="1"/>
</dbReference>
<dbReference type="EMBL" id="OCNJ01000015">
    <property type="protein sequence ID" value="SOE00972.1"/>
    <property type="molecule type" value="Genomic_DNA"/>
</dbReference>
<keyword evidence="6" id="KW-0378">Hydrolase</keyword>
<dbReference type="NCBIfam" id="TIGR03914">
    <property type="entry name" value="UDG_fam_dom"/>
    <property type="match status" value="1"/>
</dbReference>
<dbReference type="GO" id="GO:0097506">
    <property type="term" value="F:deaminated base DNA N-glycosylase activity"/>
    <property type="evidence" value="ECO:0007669"/>
    <property type="project" value="UniProtKB-ARBA"/>
</dbReference>
<proteinExistence type="inferred from homology"/>
<dbReference type="InterPro" id="IPR005273">
    <property type="entry name" value="Ura-DNA_glyco_family4"/>
</dbReference>
<dbReference type="PANTHER" id="PTHR33693">
    <property type="entry name" value="TYPE-5 URACIL-DNA GLYCOSYLASE"/>
    <property type="match status" value="1"/>
</dbReference>
<protein>
    <recommendedName>
        <fullName evidence="2">Type-4 uracil-DNA glycosylase</fullName>
    </recommendedName>
</protein>
<sequence length="480" mass="52201">MIAAELADPTDLKAWKGLARALLAAGVPPAEVTWRDAGDPVADLFAGPLPPPAPADYRPPVPRAFVALAEMVLRHRSAERLDLLYRLLWRLAATGERSLLAVRSDPDVARAAALEKQVRRDAYHMKAYLRFREVAGEDGALHYVAWFEPDHRVTELAAPHFTQRFATMRWSILTPDRSAHWDGAALRFDTGAAKADVPTEDALASYWKTYYSSIFNPARLKVDAMLAQMPRKYWKNLGEGEIIDGMVAAAAARVQGMVAAGPTAPARKGRVAAERVEPVVASAHTLDGLRQEIHTCRACPLWQPATQAVPGEGSAAARLMLVGEQPGDQEDLTGRPFVGPAGQALDAALAAAGLDRELLYITSAVKHFKFEPRGKRRVHQRASSREAAVCGGWLEREVELVKPDLIVAMGATAARALLGRDVAVMQERRRVIEHGWRRVLVTVHPAAALRQQDADAAQRYAEALAADLALAARLLAGQAA</sequence>
<evidence type="ECO:0000313" key="11">
    <source>
        <dbReference type="EMBL" id="SOE00972.1"/>
    </source>
</evidence>
<evidence type="ECO:0000259" key="10">
    <source>
        <dbReference type="SMART" id="SM00986"/>
    </source>
</evidence>
<evidence type="ECO:0000256" key="7">
    <source>
        <dbReference type="ARBA" id="ARBA00023004"/>
    </source>
</evidence>
<keyword evidence="12" id="KW-1185">Reference proteome</keyword>
<evidence type="ECO:0000256" key="1">
    <source>
        <dbReference type="ARBA" id="ARBA00006521"/>
    </source>
</evidence>
<evidence type="ECO:0000256" key="4">
    <source>
        <dbReference type="ARBA" id="ARBA00022723"/>
    </source>
</evidence>
<dbReference type="GO" id="GO:0051539">
    <property type="term" value="F:4 iron, 4 sulfur cluster binding"/>
    <property type="evidence" value="ECO:0007669"/>
    <property type="project" value="UniProtKB-KW"/>
</dbReference>
<accession>A0A286GZT1</accession>
<dbReference type="Pfam" id="PF13566">
    <property type="entry name" value="DUF4130"/>
    <property type="match status" value="1"/>
</dbReference>
<evidence type="ECO:0000256" key="8">
    <source>
        <dbReference type="ARBA" id="ARBA00023014"/>
    </source>
</evidence>
<keyword evidence="4" id="KW-0479">Metal-binding</keyword>
<evidence type="ECO:0000313" key="12">
    <source>
        <dbReference type="Proteomes" id="UP000219621"/>
    </source>
</evidence>
<dbReference type="SMART" id="SM00987">
    <property type="entry name" value="UreE_C"/>
    <property type="match status" value="1"/>
</dbReference>
<evidence type="ECO:0000256" key="2">
    <source>
        <dbReference type="ARBA" id="ARBA00019403"/>
    </source>
</evidence>
<dbReference type="GO" id="GO:0046872">
    <property type="term" value="F:metal ion binding"/>
    <property type="evidence" value="ECO:0007669"/>
    <property type="project" value="UniProtKB-KW"/>
</dbReference>
<keyword evidence="9" id="KW-0234">DNA repair</keyword>
<dbReference type="NCBIfam" id="TIGR00758">
    <property type="entry name" value="UDG_fam4"/>
    <property type="match status" value="1"/>
</dbReference>
<dbReference type="GO" id="GO:0006281">
    <property type="term" value="P:DNA repair"/>
    <property type="evidence" value="ECO:0007669"/>
    <property type="project" value="UniProtKB-KW"/>
</dbReference>
<dbReference type="RefSeq" id="WP_097281447.1">
    <property type="nucleotide sequence ID" value="NZ_OCNJ01000015.1"/>
</dbReference>
<dbReference type="InterPro" id="IPR025404">
    <property type="entry name" value="DUF4130"/>
</dbReference>
<dbReference type="Proteomes" id="UP000219621">
    <property type="component" value="Unassembled WGS sequence"/>
</dbReference>
<keyword evidence="5" id="KW-0227">DNA damage</keyword>
<evidence type="ECO:0000256" key="3">
    <source>
        <dbReference type="ARBA" id="ARBA00022485"/>
    </source>
</evidence>
<feature type="domain" description="Uracil-DNA glycosylase-like" evidence="10">
    <location>
        <begin position="310"/>
        <end position="469"/>
    </location>
</feature>
<evidence type="ECO:0000256" key="9">
    <source>
        <dbReference type="ARBA" id="ARBA00023204"/>
    </source>
</evidence>
<evidence type="ECO:0000256" key="6">
    <source>
        <dbReference type="ARBA" id="ARBA00022801"/>
    </source>
</evidence>
<dbReference type="OrthoDB" id="5290748at2"/>
<dbReference type="Gene3D" id="3.40.470.10">
    <property type="entry name" value="Uracil-DNA glycosylase-like domain"/>
    <property type="match status" value="1"/>
</dbReference>
<name>A0A286GZT1_9PROT</name>
<evidence type="ECO:0000256" key="5">
    <source>
        <dbReference type="ARBA" id="ARBA00022763"/>
    </source>
</evidence>
<organism evidence="11 12">
    <name type="scientific">Caenispirillum bisanense</name>
    <dbReference type="NCBI Taxonomy" id="414052"/>
    <lineage>
        <taxon>Bacteria</taxon>
        <taxon>Pseudomonadati</taxon>
        <taxon>Pseudomonadota</taxon>
        <taxon>Alphaproteobacteria</taxon>
        <taxon>Rhodospirillales</taxon>
        <taxon>Novispirillaceae</taxon>
        <taxon>Caenispirillum</taxon>
    </lineage>
</organism>
<dbReference type="InterPro" id="IPR023875">
    <property type="entry name" value="DNA_repair_put"/>
</dbReference>
<dbReference type="Pfam" id="PF03167">
    <property type="entry name" value="UDG"/>
    <property type="match status" value="1"/>
</dbReference>
<dbReference type="SMART" id="SM00986">
    <property type="entry name" value="UDG"/>
    <property type="match status" value="1"/>
</dbReference>
<dbReference type="AlphaFoldDB" id="A0A286GZT1"/>
<gene>
    <name evidence="11" type="ORF">SAMN05421508_11535</name>
</gene>
<dbReference type="SUPFAM" id="SSF52141">
    <property type="entry name" value="Uracil-DNA glycosylase-like"/>
    <property type="match status" value="1"/>
</dbReference>
<keyword evidence="7" id="KW-0408">Iron</keyword>
<keyword evidence="8" id="KW-0411">Iron-sulfur</keyword>
<dbReference type="InterPro" id="IPR051536">
    <property type="entry name" value="UDG_Type-4/5"/>
</dbReference>
<dbReference type="InterPro" id="IPR005122">
    <property type="entry name" value="Uracil-DNA_glycosylase-like"/>
</dbReference>
<dbReference type="NCBIfam" id="TIGR03915">
    <property type="entry name" value="SAM_7_link_chp"/>
    <property type="match status" value="1"/>
</dbReference>
<dbReference type="CDD" id="cd10030">
    <property type="entry name" value="UDG-F4_TTUDGA_SPO1dp_like"/>
    <property type="match status" value="1"/>
</dbReference>
<dbReference type="InterPro" id="IPR036895">
    <property type="entry name" value="Uracil-DNA_glycosylase-like_sf"/>
</dbReference>
<keyword evidence="3" id="KW-0004">4Fe-4S</keyword>
<reference evidence="11 12" key="1">
    <citation type="submission" date="2017-09" db="EMBL/GenBank/DDBJ databases">
        <authorList>
            <person name="Ehlers B."/>
            <person name="Leendertz F.H."/>
        </authorList>
    </citation>
    <scope>NUCLEOTIDE SEQUENCE [LARGE SCALE GENOMIC DNA]</scope>
    <source>
        <strain evidence="11 12">USBA 140</strain>
    </source>
</reference>